<accession>A0AAE0G011</accession>
<sequence length="182" mass="20285">MPTYFRGVLGQLAHLNCTFQTAAVEIDRVQPAVRSTIDLLSAWYGEVDTEGSPRVSAAEKAFLSSYGFCYGDKFLSLEVFPHAPDSKEELVTANLKSNIALQRALMVQHAGHVVTALKAHSPNLTLLVTLGRAELDTLLKHYGKEKHFEDGRTSLVLVDKEKAVDEFERFKTYVHTTYAEVK</sequence>
<proteinExistence type="predicted"/>
<reference evidence="1 2" key="1">
    <citation type="journal article" date="2015" name="Genome Biol. Evol.">
        <title>Comparative Genomics of a Bacterivorous Green Alga Reveals Evolutionary Causalities and Consequences of Phago-Mixotrophic Mode of Nutrition.</title>
        <authorList>
            <person name="Burns J.A."/>
            <person name="Paasch A."/>
            <person name="Narechania A."/>
            <person name="Kim E."/>
        </authorList>
    </citation>
    <scope>NUCLEOTIDE SEQUENCE [LARGE SCALE GENOMIC DNA]</scope>
    <source>
        <strain evidence="1 2">PLY_AMNH</strain>
    </source>
</reference>
<gene>
    <name evidence="1" type="ORF">CYMTET_22424</name>
</gene>
<name>A0AAE0G011_9CHLO</name>
<comment type="caution">
    <text evidence="1">The sequence shown here is derived from an EMBL/GenBank/DDBJ whole genome shotgun (WGS) entry which is preliminary data.</text>
</comment>
<organism evidence="1 2">
    <name type="scientific">Cymbomonas tetramitiformis</name>
    <dbReference type="NCBI Taxonomy" id="36881"/>
    <lineage>
        <taxon>Eukaryota</taxon>
        <taxon>Viridiplantae</taxon>
        <taxon>Chlorophyta</taxon>
        <taxon>Pyramimonadophyceae</taxon>
        <taxon>Pyramimonadales</taxon>
        <taxon>Pyramimonadaceae</taxon>
        <taxon>Cymbomonas</taxon>
    </lineage>
</organism>
<evidence type="ECO:0000313" key="2">
    <source>
        <dbReference type="Proteomes" id="UP001190700"/>
    </source>
</evidence>
<dbReference type="AlphaFoldDB" id="A0AAE0G011"/>
<evidence type="ECO:0000313" key="1">
    <source>
        <dbReference type="EMBL" id="KAK3269114.1"/>
    </source>
</evidence>
<keyword evidence="2" id="KW-1185">Reference proteome</keyword>
<dbReference type="EMBL" id="LGRX02011236">
    <property type="protein sequence ID" value="KAK3269114.1"/>
    <property type="molecule type" value="Genomic_DNA"/>
</dbReference>
<protein>
    <submittedName>
        <fullName evidence="1">Uncharacterized protein</fullName>
    </submittedName>
</protein>
<dbReference type="Proteomes" id="UP001190700">
    <property type="component" value="Unassembled WGS sequence"/>
</dbReference>